<dbReference type="Pfam" id="PF01165">
    <property type="entry name" value="Ribosomal_S21"/>
    <property type="match status" value="1"/>
</dbReference>
<evidence type="ECO:0000256" key="1">
    <source>
        <dbReference type="ARBA" id="ARBA00006640"/>
    </source>
</evidence>
<feature type="compositionally biased region" description="Low complexity" evidence="7">
    <location>
        <begin position="72"/>
        <end position="86"/>
    </location>
</feature>
<evidence type="ECO:0000256" key="6">
    <source>
        <dbReference type="RuleBase" id="RU000667"/>
    </source>
</evidence>
<evidence type="ECO:0000256" key="3">
    <source>
        <dbReference type="ARBA" id="ARBA00023274"/>
    </source>
</evidence>
<evidence type="ECO:0000256" key="2">
    <source>
        <dbReference type="ARBA" id="ARBA00022980"/>
    </source>
</evidence>
<keyword evidence="3 5" id="KW-0687">Ribonucleoprotein</keyword>
<protein>
    <recommendedName>
        <fullName evidence="4 5">Small ribosomal subunit protein bS21</fullName>
    </recommendedName>
</protein>
<dbReference type="GO" id="GO:1990904">
    <property type="term" value="C:ribonucleoprotein complex"/>
    <property type="evidence" value="ECO:0007669"/>
    <property type="project" value="UniProtKB-KW"/>
</dbReference>
<evidence type="ECO:0000256" key="5">
    <source>
        <dbReference type="HAMAP-Rule" id="MF_00358"/>
    </source>
</evidence>
<comment type="similarity">
    <text evidence="1 5 6">Belongs to the bacterial ribosomal protein bS21 family.</text>
</comment>
<dbReference type="GO" id="GO:0005840">
    <property type="term" value="C:ribosome"/>
    <property type="evidence" value="ECO:0007669"/>
    <property type="project" value="UniProtKB-KW"/>
</dbReference>
<dbReference type="InterPro" id="IPR038380">
    <property type="entry name" value="Ribosomal_bS21_sf"/>
</dbReference>
<dbReference type="NCBIfam" id="TIGR00030">
    <property type="entry name" value="S21p"/>
    <property type="match status" value="1"/>
</dbReference>
<evidence type="ECO:0000313" key="8">
    <source>
        <dbReference type="EMBL" id="VFJ50618.1"/>
    </source>
</evidence>
<dbReference type="AlphaFoldDB" id="A0A450SDG9"/>
<reference evidence="8" key="1">
    <citation type="submission" date="2019-02" db="EMBL/GenBank/DDBJ databases">
        <authorList>
            <person name="Gruber-Vodicka R. H."/>
            <person name="Seah K. B. B."/>
        </authorList>
    </citation>
    <scope>NUCLEOTIDE SEQUENCE</scope>
    <source>
        <strain evidence="8">BECK_DK161</strain>
        <strain evidence="9">BECK_DK47</strain>
    </source>
</reference>
<dbReference type="EMBL" id="CAADEY010000029">
    <property type="protein sequence ID" value="VFJ50618.1"/>
    <property type="molecule type" value="Genomic_DNA"/>
</dbReference>
<evidence type="ECO:0000256" key="7">
    <source>
        <dbReference type="SAM" id="MobiDB-lite"/>
    </source>
</evidence>
<keyword evidence="2 5" id="KW-0689">Ribosomal protein</keyword>
<dbReference type="PANTHER" id="PTHR21109:SF22">
    <property type="entry name" value="SMALL RIBOSOMAL SUBUNIT PROTEIN BS21"/>
    <property type="match status" value="1"/>
</dbReference>
<gene>
    <name evidence="5" type="primary">rpsU</name>
    <name evidence="9" type="ORF">BECKDK2373B_GA0170837_10478</name>
    <name evidence="8" type="ORF">BECKDK2373C_GA0170839_102930</name>
</gene>
<dbReference type="InterPro" id="IPR001911">
    <property type="entry name" value="Ribosomal_bS21"/>
</dbReference>
<feature type="compositionally biased region" description="Basic residues" evidence="7">
    <location>
        <begin position="52"/>
        <end position="62"/>
    </location>
</feature>
<dbReference type="HAMAP" id="MF_00358">
    <property type="entry name" value="Ribosomal_bS21"/>
    <property type="match status" value="1"/>
</dbReference>
<dbReference type="PRINTS" id="PR00976">
    <property type="entry name" value="RIBOSOMALS21"/>
</dbReference>
<dbReference type="PANTHER" id="PTHR21109">
    <property type="entry name" value="MITOCHONDRIAL 28S RIBOSOMAL PROTEIN S21"/>
    <property type="match status" value="1"/>
</dbReference>
<proteinExistence type="inferred from homology"/>
<organism evidence="8">
    <name type="scientific">Candidatus Kentrum sp. DK</name>
    <dbReference type="NCBI Taxonomy" id="2126562"/>
    <lineage>
        <taxon>Bacteria</taxon>
        <taxon>Pseudomonadati</taxon>
        <taxon>Pseudomonadota</taxon>
        <taxon>Gammaproteobacteria</taxon>
        <taxon>Candidatus Kentrum</taxon>
    </lineage>
</organism>
<sequence length="94" mass="10966">MVLMPTVKVRENESFDVAMRRFKRSCEKAGVLTEVRRREFYEKPTSVRKRKAAAAVKRHLKKVARDNLRRAGGTVRGPQRQQQPTRRPGPRMYG</sequence>
<dbReference type="Gene3D" id="1.20.5.1150">
    <property type="entry name" value="Ribosomal protein S8"/>
    <property type="match status" value="1"/>
</dbReference>
<evidence type="ECO:0000256" key="4">
    <source>
        <dbReference type="ARBA" id="ARBA00035135"/>
    </source>
</evidence>
<dbReference type="GO" id="GO:0003735">
    <property type="term" value="F:structural constituent of ribosome"/>
    <property type="evidence" value="ECO:0007669"/>
    <property type="project" value="InterPro"/>
</dbReference>
<name>A0A450SDG9_9GAMM</name>
<dbReference type="GO" id="GO:0006412">
    <property type="term" value="P:translation"/>
    <property type="evidence" value="ECO:0007669"/>
    <property type="project" value="UniProtKB-UniRule"/>
</dbReference>
<evidence type="ECO:0000313" key="9">
    <source>
        <dbReference type="EMBL" id="VFJ54524.1"/>
    </source>
</evidence>
<feature type="region of interest" description="Disordered" evidence="7">
    <location>
        <begin position="52"/>
        <end position="94"/>
    </location>
</feature>
<accession>A0A450SDG9</accession>
<dbReference type="EMBL" id="CAADEX010000047">
    <property type="protein sequence ID" value="VFJ54524.1"/>
    <property type="molecule type" value="Genomic_DNA"/>
</dbReference>